<dbReference type="InterPro" id="IPR007906">
    <property type="entry name" value="GLYCAM-1"/>
</dbReference>
<feature type="compositionally biased region" description="Basic and acidic residues" evidence="6">
    <location>
        <begin position="81"/>
        <end position="99"/>
    </location>
</feature>
<dbReference type="GeneID" id="139083442"/>
<keyword evidence="5" id="KW-0325">Glycoprotein</keyword>
<comment type="similarity">
    <text evidence="1">Belongs to the PP3/GlyCAM-1 family.</text>
</comment>
<protein>
    <recommendedName>
        <fullName evidence="2">Glycosylation-dependent cell adhesion molecule 1</fullName>
    </recommendedName>
</protein>
<sequence>MADGNFDAGDPIKATLSSLPREDGACYSSTTKLFTITLLASLASTSLAILNDESEPEDEIHLQSQPTDACNCPVHRQQPPQERHCEDLSKQASTSREELVSEEAAVIRCSGRPKNQEPALLHSTPQGDSFRNAAPRLEETTELPPRAGRGGGQGEEAGQALSRNRDKTMKETMNYPKSLLPRASEVMKP</sequence>
<feature type="region of interest" description="Disordered" evidence="6">
    <location>
        <begin position="110"/>
        <end position="189"/>
    </location>
</feature>
<evidence type="ECO:0000313" key="8">
    <source>
        <dbReference type="RefSeq" id="XP_070475812.1"/>
    </source>
</evidence>
<evidence type="ECO:0000313" key="7">
    <source>
        <dbReference type="Proteomes" id="UP001652662"/>
    </source>
</evidence>
<evidence type="ECO:0000256" key="2">
    <source>
        <dbReference type="ARBA" id="ARBA00017339"/>
    </source>
</evidence>
<dbReference type="Proteomes" id="UP001652662">
    <property type="component" value="Chromosome 5"/>
</dbReference>
<dbReference type="Pfam" id="PF05242">
    <property type="entry name" value="GLYCAM-1"/>
    <property type="match status" value="1"/>
</dbReference>
<accession>A0ABM4PF43</accession>
<evidence type="ECO:0000256" key="1">
    <source>
        <dbReference type="ARBA" id="ARBA00006292"/>
    </source>
</evidence>
<evidence type="ECO:0000256" key="5">
    <source>
        <dbReference type="ARBA" id="ARBA00023180"/>
    </source>
</evidence>
<organism evidence="7 8">
    <name type="scientific">Equus przewalskii</name>
    <name type="common">Przewalski's horse</name>
    <name type="synonym">Equus caballus przewalskii</name>
    <dbReference type="NCBI Taxonomy" id="9798"/>
    <lineage>
        <taxon>Eukaryota</taxon>
        <taxon>Metazoa</taxon>
        <taxon>Chordata</taxon>
        <taxon>Craniata</taxon>
        <taxon>Vertebrata</taxon>
        <taxon>Euteleostomi</taxon>
        <taxon>Mammalia</taxon>
        <taxon>Eutheria</taxon>
        <taxon>Laurasiatheria</taxon>
        <taxon>Perissodactyla</taxon>
        <taxon>Equidae</taxon>
        <taxon>Equus</taxon>
    </lineage>
</organism>
<proteinExistence type="inferred from homology"/>
<keyword evidence="4" id="KW-0732">Signal</keyword>
<name>A0ABM4PF43_EQUPR</name>
<evidence type="ECO:0000256" key="4">
    <source>
        <dbReference type="ARBA" id="ARBA00022729"/>
    </source>
</evidence>
<keyword evidence="7" id="KW-1185">Reference proteome</keyword>
<reference evidence="8" key="1">
    <citation type="submission" date="2025-08" db="UniProtKB">
        <authorList>
            <consortium name="RefSeq"/>
        </authorList>
    </citation>
    <scope>IDENTIFICATION</scope>
    <source>
        <tissue evidence="8">Blood</tissue>
    </source>
</reference>
<dbReference type="RefSeq" id="XP_070475812.1">
    <property type="nucleotide sequence ID" value="XM_070619711.1"/>
</dbReference>
<gene>
    <name evidence="8" type="primary">LOC139083442</name>
</gene>
<keyword evidence="3" id="KW-0597">Phosphoprotein</keyword>
<evidence type="ECO:0000256" key="3">
    <source>
        <dbReference type="ARBA" id="ARBA00022553"/>
    </source>
</evidence>
<feature type="region of interest" description="Disordered" evidence="6">
    <location>
        <begin position="81"/>
        <end position="100"/>
    </location>
</feature>
<evidence type="ECO:0000256" key="6">
    <source>
        <dbReference type="SAM" id="MobiDB-lite"/>
    </source>
</evidence>